<dbReference type="OrthoDB" id="6077919at2759"/>
<feature type="region of interest" description="Disordered" evidence="1">
    <location>
        <begin position="21"/>
        <end position="63"/>
    </location>
</feature>
<dbReference type="SUPFAM" id="SSF47353">
    <property type="entry name" value="Retrovirus capsid dimerization domain-like"/>
    <property type="match status" value="1"/>
</dbReference>
<feature type="compositionally biased region" description="Pro residues" evidence="1">
    <location>
        <begin position="52"/>
        <end position="63"/>
    </location>
</feature>
<feature type="compositionally biased region" description="Polar residues" evidence="1">
    <location>
        <begin position="139"/>
        <end position="151"/>
    </location>
</feature>
<dbReference type="PANTHER" id="PTHR46888">
    <property type="entry name" value="ZINC KNUCKLE DOMAINCONTAINING PROTEIN-RELATED"/>
    <property type="match status" value="1"/>
</dbReference>
<evidence type="ECO:0000313" key="3">
    <source>
        <dbReference type="EMBL" id="KAJ8369367.1"/>
    </source>
</evidence>
<reference evidence="3" key="1">
    <citation type="journal article" date="2023" name="Science">
        <title>Genome structures resolve the early diversification of teleost fishes.</title>
        <authorList>
            <person name="Parey E."/>
            <person name="Louis A."/>
            <person name="Montfort J."/>
            <person name="Bouchez O."/>
            <person name="Roques C."/>
            <person name="Iampietro C."/>
            <person name="Lluch J."/>
            <person name="Castinel A."/>
            <person name="Donnadieu C."/>
            <person name="Desvignes T."/>
            <person name="Floi Bucao C."/>
            <person name="Jouanno E."/>
            <person name="Wen M."/>
            <person name="Mejri S."/>
            <person name="Dirks R."/>
            <person name="Jansen H."/>
            <person name="Henkel C."/>
            <person name="Chen W.J."/>
            <person name="Zahm M."/>
            <person name="Cabau C."/>
            <person name="Klopp C."/>
            <person name="Thompson A.W."/>
            <person name="Robinson-Rechavi M."/>
            <person name="Braasch I."/>
            <person name="Lecointre G."/>
            <person name="Bobe J."/>
            <person name="Postlethwait J.H."/>
            <person name="Berthelot C."/>
            <person name="Roest Crollius H."/>
            <person name="Guiguen Y."/>
        </authorList>
    </citation>
    <scope>NUCLEOTIDE SEQUENCE</scope>
    <source>
        <strain evidence="3">WJC10195</strain>
    </source>
</reference>
<organism evidence="3 4">
    <name type="scientific">Synaphobranchus kaupii</name>
    <name type="common">Kaup's arrowtooth eel</name>
    <dbReference type="NCBI Taxonomy" id="118154"/>
    <lineage>
        <taxon>Eukaryota</taxon>
        <taxon>Metazoa</taxon>
        <taxon>Chordata</taxon>
        <taxon>Craniata</taxon>
        <taxon>Vertebrata</taxon>
        <taxon>Euteleostomi</taxon>
        <taxon>Actinopterygii</taxon>
        <taxon>Neopterygii</taxon>
        <taxon>Teleostei</taxon>
        <taxon>Anguilliformes</taxon>
        <taxon>Synaphobranchidae</taxon>
        <taxon>Synaphobranchus</taxon>
    </lineage>
</organism>
<dbReference type="EMBL" id="JAINUF010000003">
    <property type="protein sequence ID" value="KAJ8369367.1"/>
    <property type="molecule type" value="Genomic_DNA"/>
</dbReference>
<dbReference type="InterPro" id="IPR038269">
    <property type="entry name" value="SCAN_sf"/>
</dbReference>
<dbReference type="PROSITE" id="PS50804">
    <property type="entry name" value="SCAN_BOX"/>
    <property type="match status" value="1"/>
</dbReference>
<comment type="caution">
    <text evidence="3">The sequence shown here is derived from an EMBL/GenBank/DDBJ whole genome shotgun (WGS) entry which is preliminary data.</text>
</comment>
<feature type="region of interest" description="Disordered" evidence="1">
    <location>
        <begin position="106"/>
        <end position="168"/>
    </location>
</feature>
<accession>A0A9Q1FXS2</accession>
<dbReference type="Gene3D" id="1.10.4020.10">
    <property type="entry name" value="DNA breaking-rejoining enzymes"/>
    <property type="match status" value="1"/>
</dbReference>
<proteinExistence type="predicted"/>
<keyword evidence="4" id="KW-1185">Reference proteome</keyword>
<dbReference type="InterPro" id="IPR003309">
    <property type="entry name" value="SCAN_dom"/>
</dbReference>
<sequence length="313" mass="35244">MASRKPVYPVKRTGLRSQRVRLPGKEKEAAWDTVEEEEFERLGACPRTSTPHPGPPGPAPAPAPEAEMVALLRGFLTSQQRREEGFLEEIRGLTASILLAPQPAVHEVPQPPNLTSTTMTAASPRMALTTPTTRRRTAVSASTQLTSTPQGMSAPPVPAAHQESSRMPLPAERVCRKEPKMLAYQMGEDIENYLLRFECVARTWAWPEQEWACRLVPLLTGKALEQWMRRGSTPHHLGRVPRRPTIAWGLYRRWICLEQRSKEEIGETIILEQLLCVLPYETRTWVKEHEPDNGLVVAKLALQYLNARQGSQQ</sequence>
<name>A0A9Q1FXS2_SYNKA</name>
<evidence type="ECO:0000259" key="2">
    <source>
        <dbReference type="PROSITE" id="PS50804"/>
    </source>
</evidence>
<dbReference type="Pfam" id="PF02023">
    <property type="entry name" value="SCAN"/>
    <property type="match status" value="1"/>
</dbReference>
<dbReference type="PANTHER" id="PTHR46888:SF1">
    <property type="entry name" value="RIBONUCLEASE H"/>
    <property type="match status" value="1"/>
</dbReference>
<protein>
    <recommendedName>
        <fullName evidence="2">SCAN box domain-containing protein</fullName>
    </recommendedName>
</protein>
<evidence type="ECO:0000313" key="4">
    <source>
        <dbReference type="Proteomes" id="UP001152622"/>
    </source>
</evidence>
<dbReference type="Proteomes" id="UP001152622">
    <property type="component" value="Chromosome 3"/>
</dbReference>
<feature type="domain" description="SCAN box" evidence="2">
    <location>
        <begin position="250"/>
        <end position="294"/>
    </location>
</feature>
<evidence type="ECO:0000256" key="1">
    <source>
        <dbReference type="SAM" id="MobiDB-lite"/>
    </source>
</evidence>
<gene>
    <name evidence="3" type="ORF">SKAU_G00093950</name>
</gene>
<dbReference type="AlphaFoldDB" id="A0A9Q1FXS2"/>